<name>A0A2H8TQP1_9HEMI</name>
<feature type="domain" description="TRAF-type" evidence="10">
    <location>
        <begin position="156"/>
        <end position="194"/>
    </location>
</feature>
<keyword evidence="2" id="KW-0963">Cytoplasm</keyword>
<feature type="zinc finger region" description="TRAF-type" evidence="7">
    <location>
        <begin position="156"/>
        <end position="194"/>
    </location>
</feature>
<evidence type="ECO:0000256" key="1">
    <source>
        <dbReference type="ARBA" id="ARBA00004496"/>
    </source>
</evidence>
<dbReference type="CDD" id="cd16505">
    <property type="entry name" value="RING-HC_CYHR1"/>
    <property type="match status" value="1"/>
</dbReference>
<keyword evidence="4 7" id="KW-0863">Zinc-finger</keyword>
<evidence type="ECO:0000256" key="6">
    <source>
        <dbReference type="ARBA" id="ARBA00034319"/>
    </source>
</evidence>
<proteinExistence type="inferred from homology"/>
<evidence type="ECO:0000259" key="10">
    <source>
        <dbReference type="PROSITE" id="PS50145"/>
    </source>
</evidence>
<evidence type="ECO:0000256" key="2">
    <source>
        <dbReference type="ARBA" id="ARBA00022490"/>
    </source>
</evidence>
<reference evidence="11" key="1">
    <citation type="submission" date="2017-10" db="EMBL/GenBank/DDBJ databases">
        <title>Transcriptome Assembly of Sugarcane Aphid Adults.</title>
        <authorList>
            <person name="Scully E.D."/>
            <person name="Palmer N.A."/>
            <person name="Geib S.M."/>
            <person name="Sarath G."/>
            <person name="Sattler S.E."/>
        </authorList>
    </citation>
    <scope>NUCLEOTIDE SEQUENCE</scope>
    <source>
        <tissue evidence="11">Whole body</tissue>
    </source>
</reference>
<dbReference type="GO" id="GO:0005737">
    <property type="term" value="C:cytoplasm"/>
    <property type="evidence" value="ECO:0007669"/>
    <property type="project" value="UniProtKB-SubCell"/>
</dbReference>
<dbReference type="InterPro" id="IPR013083">
    <property type="entry name" value="Znf_RING/FYVE/PHD"/>
</dbReference>
<dbReference type="PANTHER" id="PTHR23059">
    <property type="entry name" value="CYSTEINE AND HISTIDINE-RICH PROTEIN 1"/>
    <property type="match status" value="1"/>
</dbReference>
<dbReference type="PROSITE" id="PS50145">
    <property type="entry name" value="ZF_TRAF"/>
    <property type="match status" value="1"/>
</dbReference>
<dbReference type="PROSITE" id="PS50089">
    <property type="entry name" value="ZF_RING_2"/>
    <property type="match status" value="1"/>
</dbReference>
<dbReference type="InterPro" id="IPR039338">
    <property type="entry name" value="ZFTRAF1"/>
</dbReference>
<sequence>MSDGEGSAQTATVETGGQSDNITAAMDGQQQQQQQQQNVSITKDDGEPNPKKAKLSGSGGDVFGRGGGGGDKQHATSEKLEQRLGGILCCAVCLDLPRSSIYQCTNGHLMCAGCFAHLLADARLRDEMATCPNCRVDIAKNTATRNLAVEKAVSELPSECQFCAKEFPRNTLQHHEQQLCAERPVKCGYSKIGCPWRGPSHEASEHEKVCPHPSATGKDVMSALDAMDQKFQEEKLLYDTIFDLMSFEKITFNDLQLKPYRTEEFVHKLYYETARFSAFNFQWVVKTRINNMQRDPALSVDRHMSYQVIYVRHL</sequence>
<dbReference type="InterPro" id="IPR001841">
    <property type="entry name" value="Znf_RING"/>
</dbReference>
<dbReference type="InterPro" id="IPR001293">
    <property type="entry name" value="Znf_TRAF"/>
</dbReference>
<dbReference type="InterPro" id="IPR049548">
    <property type="entry name" value="Sina-like_RING"/>
</dbReference>
<dbReference type="Pfam" id="PF02176">
    <property type="entry name" value="zf-TRAF"/>
    <property type="match status" value="1"/>
</dbReference>
<dbReference type="OrthoDB" id="10062218at2759"/>
<keyword evidence="5 7" id="KW-0862">Zinc</keyword>
<evidence type="ECO:0000256" key="3">
    <source>
        <dbReference type="ARBA" id="ARBA00022723"/>
    </source>
</evidence>
<dbReference type="Gene3D" id="3.30.40.10">
    <property type="entry name" value="Zinc/RING finger domain, C3HC4 (zinc finger)"/>
    <property type="match status" value="2"/>
</dbReference>
<evidence type="ECO:0000256" key="4">
    <source>
        <dbReference type="ARBA" id="ARBA00022771"/>
    </source>
</evidence>
<dbReference type="EMBL" id="GFXV01004495">
    <property type="protein sequence ID" value="MBW16300.1"/>
    <property type="molecule type" value="Transcribed_RNA"/>
</dbReference>
<organism evidence="11">
    <name type="scientific">Melanaphis sacchari</name>
    <dbReference type="NCBI Taxonomy" id="742174"/>
    <lineage>
        <taxon>Eukaryota</taxon>
        <taxon>Metazoa</taxon>
        <taxon>Ecdysozoa</taxon>
        <taxon>Arthropoda</taxon>
        <taxon>Hexapoda</taxon>
        <taxon>Insecta</taxon>
        <taxon>Pterygota</taxon>
        <taxon>Neoptera</taxon>
        <taxon>Paraneoptera</taxon>
        <taxon>Hemiptera</taxon>
        <taxon>Sternorrhyncha</taxon>
        <taxon>Aphidomorpha</taxon>
        <taxon>Aphidoidea</taxon>
        <taxon>Aphididae</taxon>
        <taxon>Aphidini</taxon>
        <taxon>Melanaphis</taxon>
    </lineage>
</organism>
<accession>A0A2H8TQP1</accession>
<dbReference type="SUPFAM" id="SSF57850">
    <property type="entry name" value="RING/U-box"/>
    <property type="match status" value="1"/>
</dbReference>
<evidence type="ECO:0000256" key="8">
    <source>
        <dbReference type="SAM" id="MobiDB-lite"/>
    </source>
</evidence>
<dbReference type="AlphaFoldDB" id="A0A2H8TQP1"/>
<dbReference type="GO" id="GO:0005634">
    <property type="term" value="C:nucleus"/>
    <property type="evidence" value="ECO:0007669"/>
    <property type="project" value="TreeGrafter"/>
</dbReference>
<feature type="compositionally biased region" description="Polar residues" evidence="8">
    <location>
        <begin position="7"/>
        <end position="22"/>
    </location>
</feature>
<comment type="similarity">
    <text evidence="6">Belongs to the ZFTRAF1 family.</text>
</comment>
<evidence type="ECO:0000259" key="9">
    <source>
        <dbReference type="PROSITE" id="PS50089"/>
    </source>
</evidence>
<feature type="domain" description="RING-type" evidence="9">
    <location>
        <begin position="90"/>
        <end position="135"/>
    </location>
</feature>
<comment type="subcellular location">
    <subcellularLocation>
        <location evidence="1">Cytoplasm</location>
    </subcellularLocation>
</comment>
<dbReference type="Pfam" id="PF21362">
    <property type="entry name" value="Sina_RING"/>
    <property type="match status" value="1"/>
</dbReference>
<evidence type="ECO:0000256" key="5">
    <source>
        <dbReference type="ARBA" id="ARBA00022833"/>
    </source>
</evidence>
<dbReference type="GO" id="GO:0008270">
    <property type="term" value="F:zinc ion binding"/>
    <property type="evidence" value="ECO:0007669"/>
    <property type="project" value="UniProtKB-KW"/>
</dbReference>
<feature type="region of interest" description="Disordered" evidence="8">
    <location>
        <begin position="1"/>
        <end position="76"/>
    </location>
</feature>
<evidence type="ECO:0000313" key="11">
    <source>
        <dbReference type="EMBL" id="MBW16300.1"/>
    </source>
</evidence>
<evidence type="ECO:0000256" key="7">
    <source>
        <dbReference type="PROSITE-ProRule" id="PRU00207"/>
    </source>
</evidence>
<feature type="compositionally biased region" description="Gly residues" evidence="8">
    <location>
        <begin position="57"/>
        <end position="70"/>
    </location>
</feature>
<dbReference type="SUPFAM" id="SSF49599">
    <property type="entry name" value="TRAF domain-like"/>
    <property type="match status" value="1"/>
</dbReference>
<protein>
    <submittedName>
        <fullName evidence="11">Cysteine and histidine-rich protein 1</fullName>
    </submittedName>
</protein>
<keyword evidence="3 7" id="KW-0479">Metal-binding</keyword>
<dbReference type="PANTHER" id="PTHR23059:SF4">
    <property type="entry name" value="ZINC FINGER TRAF-TYPE-CONTAINING PROTEIN 1"/>
    <property type="match status" value="1"/>
</dbReference>